<evidence type="ECO:0000313" key="2">
    <source>
        <dbReference type="EMBL" id="SMC88146.1"/>
    </source>
</evidence>
<keyword evidence="3" id="KW-1185">Reference proteome</keyword>
<accession>A0A1W2CT73</accession>
<dbReference type="EMBL" id="FWXV01000002">
    <property type="protein sequence ID" value="SMC88146.1"/>
    <property type="molecule type" value="Genomic_DNA"/>
</dbReference>
<name>A0A1W2CT73_KIBAR</name>
<proteinExistence type="predicted"/>
<evidence type="ECO:0000313" key="3">
    <source>
        <dbReference type="Proteomes" id="UP000192674"/>
    </source>
</evidence>
<sequence>MKVLVKGLLVRKRKPTTISIAPIKGLEVRKDPLVDMEPFFEAFPVRDHIRQRADTGTNPATGPTTSASTIRPSASCAPDNGAGDRLDILNDTEGVWRCRTTFNYTDACPAASKSPKQSKKSNEPYSSAAES</sequence>
<evidence type="ECO:0000256" key="1">
    <source>
        <dbReference type="SAM" id="MobiDB-lite"/>
    </source>
</evidence>
<dbReference type="Proteomes" id="UP000192674">
    <property type="component" value="Unassembled WGS sequence"/>
</dbReference>
<organism evidence="2 3">
    <name type="scientific">Kibdelosporangium aridum</name>
    <dbReference type="NCBI Taxonomy" id="2030"/>
    <lineage>
        <taxon>Bacteria</taxon>
        <taxon>Bacillati</taxon>
        <taxon>Actinomycetota</taxon>
        <taxon>Actinomycetes</taxon>
        <taxon>Pseudonocardiales</taxon>
        <taxon>Pseudonocardiaceae</taxon>
        <taxon>Kibdelosporangium</taxon>
    </lineage>
</organism>
<dbReference type="AlphaFoldDB" id="A0A1W2CT73"/>
<feature type="region of interest" description="Disordered" evidence="1">
    <location>
        <begin position="50"/>
        <end position="83"/>
    </location>
</feature>
<gene>
    <name evidence="2" type="ORF">SAMN05661093_02402</name>
</gene>
<feature type="compositionally biased region" description="Polar residues" evidence="1">
    <location>
        <begin position="54"/>
        <end position="72"/>
    </location>
</feature>
<reference evidence="2 3" key="1">
    <citation type="submission" date="2017-04" db="EMBL/GenBank/DDBJ databases">
        <authorList>
            <person name="Afonso C.L."/>
            <person name="Miller P.J."/>
            <person name="Scott M.A."/>
            <person name="Spackman E."/>
            <person name="Goraichik I."/>
            <person name="Dimitrov K.M."/>
            <person name="Suarez D.L."/>
            <person name="Swayne D.E."/>
        </authorList>
    </citation>
    <scope>NUCLEOTIDE SEQUENCE [LARGE SCALE GENOMIC DNA]</scope>
    <source>
        <strain evidence="2 3">DSM 43828</strain>
    </source>
</reference>
<feature type="region of interest" description="Disordered" evidence="1">
    <location>
        <begin position="106"/>
        <end position="131"/>
    </location>
</feature>
<protein>
    <submittedName>
        <fullName evidence="2">Succinate dehydrogenase / fumarate reductase iron-sulfur subunit</fullName>
    </submittedName>
</protein>